<dbReference type="Gene3D" id="3.40.50.720">
    <property type="entry name" value="NAD(P)-binding Rossmann-like Domain"/>
    <property type="match status" value="1"/>
</dbReference>
<reference evidence="4" key="1">
    <citation type="submission" date="2016-06" db="EMBL/GenBank/DDBJ databases">
        <authorList>
            <person name="Varghese N."/>
            <person name="Submissions Spin"/>
        </authorList>
    </citation>
    <scope>NUCLEOTIDE SEQUENCE [LARGE SCALE GENOMIC DNA]</scope>
    <source>
        <strain evidence="4">DSM 43363</strain>
    </source>
</reference>
<dbReference type="OrthoDB" id="9803333at2"/>
<dbReference type="Proteomes" id="UP000199343">
    <property type="component" value="Unassembled WGS sequence"/>
</dbReference>
<dbReference type="GO" id="GO:0016491">
    <property type="term" value="F:oxidoreductase activity"/>
    <property type="evidence" value="ECO:0007669"/>
    <property type="project" value="UniProtKB-KW"/>
</dbReference>
<gene>
    <name evidence="3" type="ORF">GA0070608_4141</name>
</gene>
<accession>A0A1C6VUB6</accession>
<dbReference type="EMBL" id="FMIC01000002">
    <property type="protein sequence ID" value="SCL69812.1"/>
    <property type="molecule type" value="Genomic_DNA"/>
</dbReference>
<organism evidence="3 4">
    <name type="scientific">Micromonospora peucetia</name>
    <dbReference type="NCBI Taxonomy" id="47871"/>
    <lineage>
        <taxon>Bacteria</taxon>
        <taxon>Bacillati</taxon>
        <taxon>Actinomycetota</taxon>
        <taxon>Actinomycetes</taxon>
        <taxon>Micromonosporales</taxon>
        <taxon>Micromonosporaceae</taxon>
        <taxon>Micromonospora</taxon>
    </lineage>
</organism>
<dbReference type="InterPro" id="IPR020904">
    <property type="entry name" value="Sc_DH/Rdtase_CS"/>
</dbReference>
<keyword evidence="2" id="KW-0560">Oxidoreductase</keyword>
<dbReference type="PANTHER" id="PTHR43477:SF1">
    <property type="entry name" value="DIHYDROANTICAPSIN 7-DEHYDROGENASE"/>
    <property type="match status" value="1"/>
</dbReference>
<dbReference type="InterPro" id="IPR002347">
    <property type="entry name" value="SDR_fam"/>
</dbReference>
<dbReference type="STRING" id="47871.GA0070608_4141"/>
<dbReference type="RefSeq" id="WP_091630170.1">
    <property type="nucleotide sequence ID" value="NZ_FMIC01000002.1"/>
</dbReference>
<proteinExistence type="inferred from homology"/>
<dbReference type="SUPFAM" id="SSF51735">
    <property type="entry name" value="NAD(P)-binding Rossmann-fold domains"/>
    <property type="match status" value="1"/>
</dbReference>
<dbReference type="PANTHER" id="PTHR43477">
    <property type="entry name" value="DIHYDROANTICAPSIN 7-DEHYDROGENASE"/>
    <property type="match status" value="1"/>
</dbReference>
<dbReference type="PROSITE" id="PS00061">
    <property type="entry name" value="ADH_SHORT"/>
    <property type="match status" value="1"/>
</dbReference>
<protein>
    <submittedName>
        <fullName evidence="3">NAD(P)-dependent dehydrogenase, short-chain alcohol dehydrogenase family</fullName>
    </submittedName>
</protein>
<dbReference type="InterPro" id="IPR036291">
    <property type="entry name" value="NAD(P)-bd_dom_sf"/>
</dbReference>
<dbReference type="AlphaFoldDB" id="A0A1C6VUB6"/>
<dbReference type="InterPro" id="IPR051122">
    <property type="entry name" value="SDR_DHRS6-like"/>
</dbReference>
<sequence length="291" mass="29199">MSTSPDPTRTSPGPLAGRGALVIGGGGGFGRAIAAALATDGATVTIMGRTEATLRAAAVTIAAAAPGALPVRVSVGDSALEQDVATAVRVADETPLAAVVTTVGGGTFRPVLALDAETLEHDFRRNVTTALHAIRHGGQALAAHGGGSIVCTSSSAGGHSFPFMPSYSVSKAALEALVRVAADELGHLAVRVNVVRPGIVATDGENPGLLLADPELAAATVAEKPLSRVGRTEDIAAAVRFLCGPESSWITGACLPVEGGAHLRRAPRLEKLARIVSGDEVVDAALAGRIP</sequence>
<evidence type="ECO:0000256" key="1">
    <source>
        <dbReference type="ARBA" id="ARBA00006484"/>
    </source>
</evidence>
<dbReference type="CDD" id="cd05233">
    <property type="entry name" value="SDR_c"/>
    <property type="match status" value="1"/>
</dbReference>
<comment type="similarity">
    <text evidence="1">Belongs to the short-chain dehydrogenases/reductases (SDR) family.</text>
</comment>
<evidence type="ECO:0000256" key="2">
    <source>
        <dbReference type="ARBA" id="ARBA00023002"/>
    </source>
</evidence>
<dbReference type="Pfam" id="PF13561">
    <property type="entry name" value="adh_short_C2"/>
    <property type="match status" value="1"/>
</dbReference>
<evidence type="ECO:0000313" key="4">
    <source>
        <dbReference type="Proteomes" id="UP000199343"/>
    </source>
</evidence>
<dbReference type="PRINTS" id="PR00081">
    <property type="entry name" value="GDHRDH"/>
</dbReference>
<name>A0A1C6VUB6_9ACTN</name>
<evidence type="ECO:0000313" key="3">
    <source>
        <dbReference type="EMBL" id="SCL69812.1"/>
    </source>
</evidence>